<sequence length="427" mass="47353">MLISADEVAHLCIKEFFKLSSIKSCIVPKNFNITTKTFNKMTNLKKPPDYLILAGFVLTTKDGISRCISLGTGSKCLSQNKLSSLGDSLNDSHAEVIAKRGLQNFLWSEMLKAVSDKSGVIQFTPSSEVQFQFKDPTTTVHLYISQAPCGDASTEALDDITQSEVHGQKRFKLDPERALDKVLKGRIEFSAVGQLRTKPGRIDSEPTRSMSCSDKIARWNVLGLQGCLLSKFISPIYLESIVIGELFHYEALSRSLITRTQGISGLQSPYAINHPKILPTSVSFPLGKYYIINQEQVNPRPSELSVCWIANDEASIEVLVGGRKQGAAKDKKTGQFPIKTQSTICRASFLRLYMQLQAEIDPNAQASLSNINYSELKGSADHQPSTYLSSRGAFMRHKYFCKWIQTSDGLPGYNSFSLTPLQVDNKT</sequence>
<evidence type="ECO:0000313" key="2">
    <source>
        <dbReference type="Proteomes" id="UP001165960"/>
    </source>
</evidence>
<proteinExistence type="predicted"/>
<protein>
    <submittedName>
        <fullName evidence="1">Uncharacterized protein</fullName>
    </submittedName>
</protein>
<accession>A0ACC2TZJ4</accession>
<gene>
    <name evidence="1" type="ORF">DSO57_1027871</name>
</gene>
<dbReference type="Proteomes" id="UP001165960">
    <property type="component" value="Unassembled WGS sequence"/>
</dbReference>
<name>A0ACC2TZJ4_9FUNG</name>
<reference evidence="1" key="1">
    <citation type="submission" date="2022-04" db="EMBL/GenBank/DDBJ databases">
        <title>Genome of the entomopathogenic fungus Entomophthora muscae.</title>
        <authorList>
            <person name="Elya C."/>
            <person name="Lovett B.R."/>
            <person name="Lee E."/>
            <person name="Macias A.M."/>
            <person name="Hajek A.E."/>
            <person name="De Bivort B.L."/>
            <person name="Kasson M.T."/>
            <person name="De Fine Licht H.H."/>
            <person name="Stajich J.E."/>
        </authorList>
    </citation>
    <scope>NUCLEOTIDE SEQUENCE</scope>
    <source>
        <strain evidence="1">Berkeley</strain>
    </source>
</reference>
<comment type="caution">
    <text evidence="1">The sequence shown here is derived from an EMBL/GenBank/DDBJ whole genome shotgun (WGS) entry which is preliminary data.</text>
</comment>
<evidence type="ECO:0000313" key="1">
    <source>
        <dbReference type="EMBL" id="KAJ9080168.1"/>
    </source>
</evidence>
<keyword evidence="2" id="KW-1185">Reference proteome</keyword>
<dbReference type="EMBL" id="QTSX02001593">
    <property type="protein sequence ID" value="KAJ9080168.1"/>
    <property type="molecule type" value="Genomic_DNA"/>
</dbReference>
<organism evidence="1 2">
    <name type="scientific">Entomophthora muscae</name>
    <dbReference type="NCBI Taxonomy" id="34485"/>
    <lineage>
        <taxon>Eukaryota</taxon>
        <taxon>Fungi</taxon>
        <taxon>Fungi incertae sedis</taxon>
        <taxon>Zoopagomycota</taxon>
        <taxon>Entomophthoromycotina</taxon>
        <taxon>Entomophthoromycetes</taxon>
        <taxon>Entomophthorales</taxon>
        <taxon>Entomophthoraceae</taxon>
        <taxon>Entomophthora</taxon>
    </lineage>
</organism>